<dbReference type="Proteomes" id="UP000017840">
    <property type="component" value="Unassembled WGS sequence"/>
</dbReference>
<dbReference type="GO" id="GO:0004252">
    <property type="term" value="F:serine-type endopeptidase activity"/>
    <property type="evidence" value="ECO:0007669"/>
    <property type="project" value="InterPro"/>
</dbReference>
<evidence type="ECO:0000313" key="7">
    <source>
        <dbReference type="Proteomes" id="UP000017840"/>
    </source>
</evidence>
<feature type="domain" description="Peptidase S9A N-terminal" evidence="5">
    <location>
        <begin position="57"/>
        <end position="344"/>
    </location>
</feature>
<keyword evidence="1" id="KW-0645">Protease</keyword>
<dbReference type="PANTHER" id="PTHR42776">
    <property type="entry name" value="SERINE PEPTIDASE S9 FAMILY MEMBER"/>
    <property type="match status" value="1"/>
</dbReference>
<feature type="domain" description="Peptidase S9 prolyl oligopeptidase catalytic" evidence="4">
    <location>
        <begin position="405"/>
        <end position="610"/>
    </location>
</feature>
<keyword evidence="2" id="KW-0378">Hydrolase</keyword>
<dbReference type="RefSeq" id="WP_023393777.1">
    <property type="nucleotide sequence ID" value="NZ_ASGZ01000020.1"/>
</dbReference>
<dbReference type="InterPro" id="IPR011042">
    <property type="entry name" value="6-blade_b-propeller_TolB-like"/>
</dbReference>
<evidence type="ECO:0000256" key="1">
    <source>
        <dbReference type="ARBA" id="ARBA00022670"/>
    </source>
</evidence>
<dbReference type="STRING" id="1324957.K933_05948"/>
<dbReference type="PANTHER" id="PTHR42776:SF27">
    <property type="entry name" value="DIPEPTIDYL PEPTIDASE FAMILY MEMBER 6"/>
    <property type="match status" value="1"/>
</dbReference>
<evidence type="ECO:0000259" key="4">
    <source>
        <dbReference type="Pfam" id="PF00326"/>
    </source>
</evidence>
<dbReference type="SUPFAM" id="SSF82171">
    <property type="entry name" value="DPP6 N-terminal domain-like"/>
    <property type="match status" value="1"/>
</dbReference>
<dbReference type="EMBL" id="ASGZ01000020">
    <property type="protein sequence ID" value="ESP88968.1"/>
    <property type="molecule type" value="Genomic_DNA"/>
</dbReference>
<dbReference type="InterPro" id="IPR023302">
    <property type="entry name" value="Pept_S9A_N"/>
</dbReference>
<dbReference type="Pfam" id="PF00326">
    <property type="entry name" value="Peptidase_S9"/>
    <property type="match status" value="1"/>
</dbReference>
<proteinExistence type="predicted"/>
<sequence>MPEPDDPTDDQRARGYDVERYLNIRSAHTADFAPDGTLAFLMDTTGTPQVWSLSEPGAWPEQHTFYDERVTFVDWSPERRELAFGMDEGGNERAQLYRLNPDSGRITEWTAMPEFKHRWGGWSHDGSRFAFASNRRDESVFDVYVQRRDATGDDAELVHEGDGWLSVAGWSPDDDRLLVHRASSSFDHDLYALDLKSGAFDHLTPHEGTARFSSPQWGPDGEGVYVCTDHDADTLQLERLDLDSGEFWVVEGGGEWNVDGVAIDEETERLVYSRNVDGYTEFTAGELAAADRVEAFPDPDLPGGVAGGVSFDDDGDRYAVTVTGSTVNTNVYVVDAETGDSERWTYAATAGIPADTFVEPELVHYPTFDGRDIPAFFSTPDDAPEGETPVVVDIHGGPEGQRRPSFNGVKQFLLSHGYAVFEPNVRGSAGYGKAYSHLDDVEKRMDSVADVEAGVEWLHDHPVVDPDRVVAMGGSYGGFMVLAAMTEYPDLWAAGVDIVGIANFVTFLENTGDWRRELREAEYGSLEEDREFLESVSPINSVDRIAAPLFVLHGANDPRVPVGEAEQVAEEASEHVPTRKLIFDDEGHGFSKLENRIEAYRAVVEFLDEHV</sequence>
<dbReference type="OrthoDB" id="31240at2157"/>
<dbReference type="InterPro" id="IPR001375">
    <property type="entry name" value="Peptidase_S9_cat"/>
</dbReference>
<dbReference type="PATRIC" id="fig|1324957.4.peg.1206"/>
<dbReference type="PRINTS" id="PR00862">
    <property type="entry name" value="PROLIGOPTASE"/>
</dbReference>
<reference evidence="6 7" key="1">
    <citation type="journal article" date="2013" name="Genome Announc.">
        <title>Draft Genome Sequence of 'Candidatus Halobonum tyrrellensis' Strain G22, Isolated from the Hypersaline Waters of Lake Tyrrell, Australia.</title>
        <authorList>
            <person name="Ugalde J.A."/>
            <person name="Narasingarao P."/>
            <person name="Kuo S."/>
            <person name="Podell S."/>
            <person name="Allen E.E."/>
        </authorList>
    </citation>
    <scope>NUCLEOTIDE SEQUENCE [LARGE SCALE GENOMIC DNA]</scope>
    <source>
        <strain evidence="6 7">G22</strain>
    </source>
</reference>
<dbReference type="Gene3D" id="2.120.10.30">
    <property type="entry name" value="TolB, C-terminal domain"/>
    <property type="match status" value="2"/>
</dbReference>
<name>V4HFT9_9EURY</name>
<keyword evidence="6" id="KW-0031">Aminopeptidase</keyword>
<protein>
    <submittedName>
        <fullName evidence="6">Dipeptidyl aminopeptidase/acylaminoacyl peptidase</fullName>
    </submittedName>
</protein>
<evidence type="ECO:0000259" key="5">
    <source>
        <dbReference type="Pfam" id="PF02897"/>
    </source>
</evidence>
<comment type="caution">
    <text evidence="6">The sequence shown here is derived from an EMBL/GenBank/DDBJ whole genome shotgun (WGS) entry which is preliminary data.</text>
</comment>
<dbReference type="InterPro" id="IPR002470">
    <property type="entry name" value="Peptidase_S9A"/>
</dbReference>
<evidence type="ECO:0000256" key="2">
    <source>
        <dbReference type="ARBA" id="ARBA00022801"/>
    </source>
</evidence>
<evidence type="ECO:0000256" key="3">
    <source>
        <dbReference type="ARBA" id="ARBA00022825"/>
    </source>
</evidence>
<dbReference type="GO" id="GO:0004177">
    <property type="term" value="F:aminopeptidase activity"/>
    <property type="evidence" value="ECO:0007669"/>
    <property type="project" value="UniProtKB-KW"/>
</dbReference>
<dbReference type="Gene3D" id="3.40.50.1820">
    <property type="entry name" value="alpha/beta hydrolase"/>
    <property type="match status" value="1"/>
</dbReference>
<accession>V4HFT9</accession>
<dbReference type="GO" id="GO:0006508">
    <property type="term" value="P:proteolysis"/>
    <property type="evidence" value="ECO:0007669"/>
    <property type="project" value="UniProtKB-KW"/>
</dbReference>
<gene>
    <name evidence="6" type="ORF">K933_05948</name>
</gene>
<keyword evidence="3" id="KW-0720">Serine protease</keyword>
<dbReference type="SUPFAM" id="SSF53474">
    <property type="entry name" value="alpha/beta-Hydrolases"/>
    <property type="match status" value="1"/>
</dbReference>
<dbReference type="Pfam" id="PF02897">
    <property type="entry name" value="Peptidase_S9_N"/>
    <property type="match status" value="1"/>
</dbReference>
<keyword evidence="7" id="KW-1185">Reference proteome</keyword>
<organism evidence="6 7">
    <name type="scientific">Candidatus Halobonum tyrrellensis G22</name>
    <dbReference type="NCBI Taxonomy" id="1324957"/>
    <lineage>
        <taxon>Archaea</taxon>
        <taxon>Methanobacteriati</taxon>
        <taxon>Methanobacteriota</taxon>
        <taxon>Stenosarchaea group</taxon>
        <taxon>Halobacteria</taxon>
        <taxon>Halobacteriales</taxon>
        <taxon>Haloferacaceae</taxon>
        <taxon>Candidatus Halobonum</taxon>
    </lineage>
</organism>
<dbReference type="InterPro" id="IPR029058">
    <property type="entry name" value="AB_hydrolase_fold"/>
</dbReference>
<dbReference type="AlphaFoldDB" id="V4HFT9"/>
<dbReference type="eggNOG" id="arCOG01646">
    <property type="taxonomic scope" value="Archaea"/>
</dbReference>
<evidence type="ECO:0000313" key="6">
    <source>
        <dbReference type="EMBL" id="ESP88968.1"/>
    </source>
</evidence>